<evidence type="ECO:0000313" key="2">
    <source>
        <dbReference type="Proteomes" id="UP001608902"/>
    </source>
</evidence>
<reference evidence="1 2" key="1">
    <citation type="submission" date="2024-08" db="EMBL/GenBank/DDBJ databases">
        <title>Gnathostoma spinigerum genome.</title>
        <authorList>
            <person name="Gonzalez-Bertolin B."/>
            <person name="Monzon S."/>
            <person name="Zaballos A."/>
            <person name="Jimenez P."/>
            <person name="Dekumyoy P."/>
            <person name="Varona S."/>
            <person name="Cuesta I."/>
            <person name="Sumanam S."/>
            <person name="Adisakwattana P."/>
            <person name="Gasser R.B."/>
            <person name="Hernandez-Gonzalez A."/>
            <person name="Young N.D."/>
            <person name="Perteguer M.J."/>
        </authorList>
    </citation>
    <scope>NUCLEOTIDE SEQUENCE [LARGE SCALE GENOMIC DNA]</scope>
    <source>
        <strain evidence="1">AL3</strain>
        <tissue evidence="1">Liver</tissue>
    </source>
</reference>
<organism evidence="1 2">
    <name type="scientific">Gnathostoma spinigerum</name>
    <dbReference type="NCBI Taxonomy" id="75299"/>
    <lineage>
        <taxon>Eukaryota</taxon>
        <taxon>Metazoa</taxon>
        <taxon>Ecdysozoa</taxon>
        <taxon>Nematoda</taxon>
        <taxon>Chromadorea</taxon>
        <taxon>Rhabditida</taxon>
        <taxon>Spirurina</taxon>
        <taxon>Gnathostomatomorpha</taxon>
        <taxon>Gnathostomatoidea</taxon>
        <taxon>Gnathostomatidae</taxon>
        <taxon>Gnathostoma</taxon>
    </lineage>
</organism>
<dbReference type="AlphaFoldDB" id="A0ABD6F3S0"/>
<sequence length="83" mass="9823">MERMKLVTVDMDDGKRSLLSKDLYLPVIYAIIFITRRPVVEHSTLRNPFKINCYTIQYDNIYEFGFLLCDEAIVFGKISVRWV</sequence>
<dbReference type="EMBL" id="JBGFUD010022438">
    <property type="protein sequence ID" value="MFH4984868.1"/>
    <property type="molecule type" value="Genomic_DNA"/>
</dbReference>
<proteinExistence type="predicted"/>
<accession>A0ABD6F3S0</accession>
<gene>
    <name evidence="1" type="ORF">AB6A40_011577</name>
</gene>
<comment type="caution">
    <text evidence="1">The sequence shown here is derived from an EMBL/GenBank/DDBJ whole genome shotgun (WGS) entry which is preliminary data.</text>
</comment>
<name>A0ABD6F3S0_9BILA</name>
<keyword evidence="2" id="KW-1185">Reference proteome</keyword>
<evidence type="ECO:0000313" key="1">
    <source>
        <dbReference type="EMBL" id="MFH4984868.1"/>
    </source>
</evidence>
<dbReference type="Proteomes" id="UP001608902">
    <property type="component" value="Unassembled WGS sequence"/>
</dbReference>
<protein>
    <submittedName>
        <fullName evidence="1">Uncharacterized protein</fullName>
    </submittedName>
</protein>